<name>A0A9P6XIH6_RHIOR</name>
<feature type="region of interest" description="Disordered" evidence="1">
    <location>
        <begin position="48"/>
        <end position="77"/>
    </location>
</feature>
<feature type="compositionally biased region" description="Polar residues" evidence="1">
    <location>
        <begin position="68"/>
        <end position="77"/>
    </location>
</feature>
<organism evidence="2 3">
    <name type="scientific">Rhizopus oryzae</name>
    <name type="common">Mucormycosis agent</name>
    <name type="synonym">Rhizopus arrhizus var. delemar</name>
    <dbReference type="NCBI Taxonomy" id="64495"/>
    <lineage>
        <taxon>Eukaryota</taxon>
        <taxon>Fungi</taxon>
        <taxon>Fungi incertae sedis</taxon>
        <taxon>Mucoromycota</taxon>
        <taxon>Mucoromycotina</taxon>
        <taxon>Mucoromycetes</taxon>
        <taxon>Mucorales</taxon>
        <taxon>Mucorineae</taxon>
        <taxon>Rhizopodaceae</taxon>
        <taxon>Rhizopus</taxon>
    </lineage>
</organism>
<proteinExistence type="predicted"/>
<comment type="caution">
    <text evidence="2">The sequence shown here is derived from an EMBL/GenBank/DDBJ whole genome shotgun (WGS) entry which is preliminary data.</text>
</comment>
<keyword evidence="3" id="KW-1185">Reference proteome</keyword>
<dbReference type="EMBL" id="JAANQT010000111">
    <property type="protein sequence ID" value="KAG1314430.1"/>
    <property type="molecule type" value="Genomic_DNA"/>
</dbReference>
<sequence>MLMERHTMRYHELDHSVNKGHIWSQCPEKVALVCYIVHRYHCATTPNATASDPVTAEMPPPEIVMSSDDVSMGTSPVSKRSHVDISVSILRL</sequence>
<reference evidence="2" key="1">
    <citation type="journal article" date="2020" name="Microb. Genom.">
        <title>Genetic diversity of clinical and environmental Mucorales isolates obtained from an investigation of mucormycosis cases among solid organ transplant recipients.</title>
        <authorList>
            <person name="Nguyen M.H."/>
            <person name="Kaul D."/>
            <person name="Muto C."/>
            <person name="Cheng S.J."/>
            <person name="Richter R.A."/>
            <person name="Bruno V.M."/>
            <person name="Liu G."/>
            <person name="Beyhan S."/>
            <person name="Sundermann A.J."/>
            <person name="Mounaud S."/>
            <person name="Pasculle A.W."/>
            <person name="Nierman W.C."/>
            <person name="Driscoll E."/>
            <person name="Cumbie R."/>
            <person name="Clancy C.J."/>
            <person name="Dupont C.L."/>
        </authorList>
    </citation>
    <scope>NUCLEOTIDE SEQUENCE</scope>
    <source>
        <strain evidence="2">GL11</strain>
    </source>
</reference>
<evidence type="ECO:0000313" key="2">
    <source>
        <dbReference type="EMBL" id="KAG1314430.1"/>
    </source>
</evidence>
<protein>
    <submittedName>
        <fullName evidence="2">Uncharacterized protein</fullName>
    </submittedName>
</protein>
<accession>A0A9P6XIH6</accession>
<dbReference type="Proteomes" id="UP000716291">
    <property type="component" value="Unassembled WGS sequence"/>
</dbReference>
<gene>
    <name evidence="2" type="ORF">G6F64_001457</name>
</gene>
<dbReference type="AlphaFoldDB" id="A0A9P6XIH6"/>
<evidence type="ECO:0000313" key="3">
    <source>
        <dbReference type="Proteomes" id="UP000716291"/>
    </source>
</evidence>
<evidence type="ECO:0000256" key="1">
    <source>
        <dbReference type="SAM" id="MobiDB-lite"/>
    </source>
</evidence>